<feature type="chain" id="PRO_5043463366" description="Endo-1,4-beta-xylanase" evidence="12">
    <location>
        <begin position="20"/>
        <end position="218"/>
    </location>
</feature>
<dbReference type="PROSITE" id="PS51761">
    <property type="entry name" value="GH11_3"/>
    <property type="match status" value="1"/>
</dbReference>
<dbReference type="InterPro" id="IPR001137">
    <property type="entry name" value="Glyco_hydro_11"/>
</dbReference>
<reference evidence="14 15" key="1">
    <citation type="submission" date="2023-01" db="EMBL/GenBank/DDBJ databases">
        <title>Analysis of 21 Apiospora genomes using comparative genomics revels a genus with tremendous synthesis potential of carbohydrate active enzymes and secondary metabolites.</title>
        <authorList>
            <person name="Sorensen T."/>
        </authorList>
    </citation>
    <scope>NUCLEOTIDE SEQUENCE [LARGE SCALE GENOMIC DNA]</scope>
    <source>
        <strain evidence="14 15">CBS 117206</strain>
    </source>
</reference>
<evidence type="ECO:0000256" key="3">
    <source>
        <dbReference type="ARBA" id="ARBA00007792"/>
    </source>
</evidence>
<comment type="caution">
    <text evidence="14">The sequence shown here is derived from an EMBL/GenBank/DDBJ whole genome shotgun (WGS) entry which is preliminary data.</text>
</comment>
<feature type="domain" description="GH11" evidence="13">
    <location>
        <begin position="24"/>
        <end position="213"/>
    </location>
</feature>
<dbReference type="InterPro" id="IPR018208">
    <property type="entry name" value="GH11_AS_1"/>
</dbReference>
<feature type="active site" description="Proton donor" evidence="10">
    <location>
        <position position="200"/>
    </location>
</feature>
<feature type="signal peptide" evidence="12">
    <location>
        <begin position="1"/>
        <end position="19"/>
    </location>
</feature>
<dbReference type="PANTHER" id="PTHR46828">
    <property type="entry name" value="ENDO-1,4-BETA-XYLANASE A-RELATED"/>
    <property type="match status" value="1"/>
</dbReference>
<comment type="pathway">
    <text evidence="2 10 11">Glycan degradation; xylan degradation.</text>
</comment>
<keyword evidence="9 10" id="KW-0624">Polysaccharide degradation</keyword>
<organism evidence="14 15">
    <name type="scientific">Apiospora kogelbergensis</name>
    <dbReference type="NCBI Taxonomy" id="1337665"/>
    <lineage>
        <taxon>Eukaryota</taxon>
        <taxon>Fungi</taxon>
        <taxon>Dikarya</taxon>
        <taxon>Ascomycota</taxon>
        <taxon>Pezizomycotina</taxon>
        <taxon>Sordariomycetes</taxon>
        <taxon>Xylariomycetidae</taxon>
        <taxon>Amphisphaeriales</taxon>
        <taxon>Apiosporaceae</taxon>
        <taxon>Apiospora</taxon>
    </lineage>
</organism>
<dbReference type="EMBL" id="JAQQWP010000012">
    <property type="protein sequence ID" value="KAK8092777.1"/>
    <property type="molecule type" value="Genomic_DNA"/>
</dbReference>
<evidence type="ECO:0000256" key="11">
    <source>
        <dbReference type="RuleBase" id="RU362015"/>
    </source>
</evidence>
<gene>
    <name evidence="14" type="ORF">PG999_014364</name>
</gene>
<evidence type="ECO:0000256" key="1">
    <source>
        <dbReference type="ARBA" id="ARBA00000681"/>
    </source>
</evidence>
<dbReference type="PANTHER" id="PTHR46828:SF2">
    <property type="entry name" value="ENDO-1,4-BETA-XYLANASE A-RELATED"/>
    <property type="match status" value="1"/>
</dbReference>
<feature type="active site" description="Nucleophile" evidence="10">
    <location>
        <position position="108"/>
    </location>
</feature>
<dbReference type="Gene3D" id="2.60.120.180">
    <property type="match status" value="1"/>
</dbReference>
<sequence>MKLTSLVVAATSLVTGVLGAPSGLGHISDVMARQGYTFSSWSEGGINYRCNNGPGGSYTVDWSGPGGFVCGKGWGRGGARSVQYSGTYKPQGAGYLALYGWTRNPLIEYYVVDAHGDLAPNEVWTEKGNFTSDGGTYTVYTSTRVNQPSIVGTATFQQFWSVRTSEQRVGGTITTGNHYAEWARRGMNLGQHDYMILATEGYTSKGKQSSGSSSITVS</sequence>
<dbReference type="SUPFAM" id="SSF49899">
    <property type="entry name" value="Concanavalin A-like lectins/glucanases"/>
    <property type="match status" value="1"/>
</dbReference>
<dbReference type="AlphaFoldDB" id="A0AAW0QIG4"/>
<evidence type="ECO:0000256" key="9">
    <source>
        <dbReference type="ARBA" id="ARBA00023326"/>
    </source>
</evidence>
<evidence type="ECO:0000313" key="14">
    <source>
        <dbReference type="EMBL" id="KAK8092777.1"/>
    </source>
</evidence>
<evidence type="ECO:0000259" key="13">
    <source>
        <dbReference type="PROSITE" id="PS51761"/>
    </source>
</evidence>
<keyword evidence="8 10" id="KW-0326">Glycosidase</keyword>
<dbReference type="Pfam" id="PF00457">
    <property type="entry name" value="Glyco_hydro_11"/>
    <property type="match status" value="1"/>
</dbReference>
<dbReference type="InterPro" id="IPR033123">
    <property type="entry name" value="GH11_dom"/>
</dbReference>
<evidence type="ECO:0000256" key="7">
    <source>
        <dbReference type="ARBA" id="ARBA00023277"/>
    </source>
</evidence>
<dbReference type="Proteomes" id="UP001392437">
    <property type="component" value="Unassembled WGS sequence"/>
</dbReference>
<evidence type="ECO:0000256" key="4">
    <source>
        <dbReference type="ARBA" id="ARBA00012590"/>
    </source>
</evidence>
<evidence type="ECO:0000256" key="5">
    <source>
        <dbReference type="ARBA" id="ARBA00022651"/>
    </source>
</evidence>
<evidence type="ECO:0000256" key="10">
    <source>
        <dbReference type="PROSITE-ProRule" id="PRU01097"/>
    </source>
</evidence>
<dbReference type="EC" id="3.2.1.8" evidence="4 10"/>
<keyword evidence="7 10" id="KW-0119">Carbohydrate metabolism</keyword>
<dbReference type="InterPro" id="IPR013320">
    <property type="entry name" value="ConA-like_dom_sf"/>
</dbReference>
<evidence type="ECO:0000256" key="12">
    <source>
        <dbReference type="SAM" id="SignalP"/>
    </source>
</evidence>
<keyword evidence="5 10" id="KW-0858">Xylan degradation</keyword>
<evidence type="ECO:0000313" key="15">
    <source>
        <dbReference type="Proteomes" id="UP001392437"/>
    </source>
</evidence>
<comment type="catalytic activity">
    <reaction evidence="1 10 11">
        <text>Endohydrolysis of (1-&gt;4)-beta-D-xylosidic linkages in xylans.</text>
        <dbReference type="EC" id="3.2.1.8"/>
    </reaction>
</comment>
<comment type="similarity">
    <text evidence="3 10 11">Belongs to the glycosyl hydrolase 11 (cellulase G) family.</text>
</comment>
<dbReference type="InterPro" id="IPR013319">
    <property type="entry name" value="GH11/12"/>
</dbReference>
<evidence type="ECO:0000256" key="6">
    <source>
        <dbReference type="ARBA" id="ARBA00022801"/>
    </source>
</evidence>
<evidence type="ECO:0000256" key="8">
    <source>
        <dbReference type="ARBA" id="ARBA00023295"/>
    </source>
</evidence>
<dbReference type="GO" id="GO:0031176">
    <property type="term" value="F:endo-1,4-beta-xylanase activity"/>
    <property type="evidence" value="ECO:0007669"/>
    <property type="project" value="UniProtKB-UniRule"/>
</dbReference>
<dbReference type="PRINTS" id="PR00911">
    <property type="entry name" value="GLHYDRLASE11"/>
</dbReference>
<protein>
    <recommendedName>
        <fullName evidence="4 10">Endo-1,4-beta-xylanase</fullName>
        <ecNumber evidence="4 10">3.2.1.8</ecNumber>
    </recommendedName>
</protein>
<evidence type="ECO:0000256" key="2">
    <source>
        <dbReference type="ARBA" id="ARBA00004851"/>
    </source>
</evidence>
<keyword evidence="15" id="KW-1185">Reference proteome</keyword>
<keyword evidence="6 10" id="KW-0378">Hydrolase</keyword>
<dbReference type="GO" id="GO:0045493">
    <property type="term" value="P:xylan catabolic process"/>
    <property type="evidence" value="ECO:0007669"/>
    <property type="project" value="UniProtKB-UniRule"/>
</dbReference>
<keyword evidence="12" id="KW-0732">Signal</keyword>
<accession>A0AAW0QIG4</accession>
<dbReference type="PROSITE" id="PS00776">
    <property type="entry name" value="GH11_1"/>
    <property type="match status" value="1"/>
</dbReference>
<proteinExistence type="inferred from homology"/>
<name>A0AAW0QIG4_9PEZI</name>